<dbReference type="Pfam" id="PF01607">
    <property type="entry name" value="CBM_14"/>
    <property type="match status" value="1"/>
</dbReference>
<dbReference type="GO" id="GO:0008061">
    <property type="term" value="F:chitin binding"/>
    <property type="evidence" value="ECO:0007669"/>
    <property type="project" value="UniProtKB-KW"/>
</dbReference>
<evidence type="ECO:0000313" key="8">
    <source>
        <dbReference type="EMBL" id="JAA99515.1"/>
    </source>
</evidence>
<keyword evidence="1" id="KW-0147">Chitin-binding</keyword>
<feature type="transmembrane region" description="Helical" evidence="6">
    <location>
        <begin position="29"/>
        <end position="50"/>
    </location>
</feature>
<dbReference type="SUPFAM" id="SSF57625">
    <property type="entry name" value="Invertebrate chitin-binding proteins"/>
    <property type="match status" value="2"/>
</dbReference>
<dbReference type="SMART" id="SM00494">
    <property type="entry name" value="ChtBD2"/>
    <property type="match status" value="1"/>
</dbReference>
<dbReference type="Gene3D" id="2.170.140.10">
    <property type="entry name" value="Chitin binding domain"/>
    <property type="match status" value="1"/>
</dbReference>
<dbReference type="InterPro" id="IPR002557">
    <property type="entry name" value="Chitin-bd_dom"/>
</dbReference>
<protein>
    <submittedName>
        <fullName evidence="8">Putative peritrophin-1</fullName>
    </submittedName>
</protein>
<dbReference type="GO" id="GO:0005576">
    <property type="term" value="C:extracellular region"/>
    <property type="evidence" value="ECO:0007669"/>
    <property type="project" value="InterPro"/>
</dbReference>
<evidence type="ECO:0000256" key="6">
    <source>
        <dbReference type="SAM" id="Phobius"/>
    </source>
</evidence>
<evidence type="ECO:0000256" key="2">
    <source>
        <dbReference type="ARBA" id="ARBA00022729"/>
    </source>
</evidence>
<accession>T1DPC0</accession>
<evidence type="ECO:0000259" key="7">
    <source>
        <dbReference type="PROSITE" id="PS50940"/>
    </source>
</evidence>
<keyword evidence="5" id="KW-0325">Glycoprotein</keyword>
<dbReference type="PANTHER" id="PTHR23301:SF0">
    <property type="entry name" value="CHITIN-BINDING TYPE-2 DOMAIN-CONTAINING PROTEIN-RELATED"/>
    <property type="match status" value="1"/>
</dbReference>
<dbReference type="PANTHER" id="PTHR23301">
    <property type="entry name" value="CHITIN BINDING PERITROPHIN-A"/>
    <property type="match status" value="1"/>
</dbReference>
<dbReference type="InterPro" id="IPR036508">
    <property type="entry name" value="Chitin-bd_dom_sf"/>
</dbReference>
<reference evidence="8" key="1">
    <citation type="submission" date="2013-07" db="EMBL/GenBank/DDBJ databases">
        <title>Transcriptome sequencing and developmental regulation of gene expression in Anopheles aquasalis.</title>
        <authorList>
            <consortium name="Brazilian Malaria Network (MCT/CNPq/MS/SCTIE/DECIT/PRONEX 555648/2009-5) and Research Network on Bioactive Molecules from Arthropod Vectors (NAP-MOBIARVE"/>
            <consortium name="University of Sao Paulo)"/>
            <person name="Marinotti O."/>
            <person name="Ribeiro J.M.C."/>
            <person name="Costa-da-Silva A.L."/>
            <person name="Silva M.C.P."/>
            <person name="Lopes A.R."/>
            <person name="Barros M.S."/>
            <person name="Sa-Nunes A."/>
            <person name="Konjin B.B."/>
            <person name="Carvalho E."/>
            <person name="Suesdek L."/>
            <person name="Silva-Neto M.A.C."/>
            <person name="Capurro M.L."/>
        </authorList>
    </citation>
    <scope>NUCLEOTIDE SEQUENCE</scope>
    <source>
        <tissue evidence="8">Whole body</tissue>
    </source>
</reference>
<dbReference type="PROSITE" id="PS50940">
    <property type="entry name" value="CHIT_BIND_II"/>
    <property type="match status" value="1"/>
</dbReference>
<feature type="non-terminal residue" evidence="8">
    <location>
        <position position="214"/>
    </location>
</feature>
<feature type="non-terminal residue" evidence="8">
    <location>
        <position position="1"/>
    </location>
</feature>
<keyword evidence="3" id="KW-0677">Repeat</keyword>
<keyword evidence="6" id="KW-0812">Transmembrane</keyword>
<sequence>QGQKVYNATVNRHKCPVASIFGRMKPLPLVVLVLAVAIGCTPFVAAQSAWSCNLCLPGACVNDARCPLLDNPLAPTFLPHAQDCSRFYICSHGQACEHTCPAGLHWSPAHSRCEWPNVACCDPTIVCRPGCPEVCPPPATTTTTTTTTTLPPPVTTTVLPDVPCEPCLQQCIDDSRCPIDDNPFDPTLLPHENDCTRFYKCAFGKRCLMVCQPG</sequence>
<dbReference type="VEuPathDB" id="VectorBase:AAQUA_010278"/>
<keyword evidence="2" id="KW-0732">Signal</keyword>
<evidence type="ECO:0000256" key="5">
    <source>
        <dbReference type="ARBA" id="ARBA00023180"/>
    </source>
</evidence>
<dbReference type="InterPro" id="IPR051940">
    <property type="entry name" value="Chitin_bind-dev_reg"/>
</dbReference>
<evidence type="ECO:0000256" key="4">
    <source>
        <dbReference type="ARBA" id="ARBA00023157"/>
    </source>
</evidence>
<keyword evidence="4" id="KW-1015">Disulfide bond</keyword>
<dbReference type="AlphaFoldDB" id="T1DPC0"/>
<keyword evidence="6" id="KW-0472">Membrane</keyword>
<evidence type="ECO:0000256" key="1">
    <source>
        <dbReference type="ARBA" id="ARBA00022669"/>
    </source>
</evidence>
<organism evidence="8">
    <name type="scientific">Anopheles aquasalis</name>
    <name type="common">Malaria mosquito</name>
    <dbReference type="NCBI Taxonomy" id="42839"/>
    <lineage>
        <taxon>Eukaryota</taxon>
        <taxon>Metazoa</taxon>
        <taxon>Ecdysozoa</taxon>
        <taxon>Arthropoda</taxon>
        <taxon>Hexapoda</taxon>
        <taxon>Insecta</taxon>
        <taxon>Pterygota</taxon>
        <taxon>Neoptera</taxon>
        <taxon>Endopterygota</taxon>
        <taxon>Diptera</taxon>
        <taxon>Nematocera</taxon>
        <taxon>Culicoidea</taxon>
        <taxon>Culicidae</taxon>
        <taxon>Anophelinae</taxon>
        <taxon>Anopheles</taxon>
    </lineage>
</organism>
<name>T1DPC0_ANOAQ</name>
<dbReference type="EMBL" id="GAMD01002075">
    <property type="protein sequence ID" value="JAA99515.1"/>
    <property type="molecule type" value="mRNA"/>
</dbReference>
<proteinExistence type="evidence at transcript level"/>
<evidence type="ECO:0000256" key="3">
    <source>
        <dbReference type="ARBA" id="ARBA00022737"/>
    </source>
</evidence>
<keyword evidence="6" id="KW-1133">Transmembrane helix</keyword>
<feature type="domain" description="Chitin-binding type-2" evidence="7">
    <location>
        <begin position="63"/>
        <end position="123"/>
    </location>
</feature>